<evidence type="ECO:0000313" key="4">
    <source>
        <dbReference type="Proteomes" id="UP000653305"/>
    </source>
</evidence>
<dbReference type="AlphaFoldDB" id="A0A830C1Q6"/>
<dbReference type="GO" id="GO:0006629">
    <property type="term" value="P:lipid metabolic process"/>
    <property type="evidence" value="ECO:0007669"/>
    <property type="project" value="InterPro"/>
</dbReference>
<protein>
    <submittedName>
        <fullName evidence="3">Lipase</fullName>
    </submittedName>
</protein>
<feature type="domain" description="Fungal lipase-type" evidence="2">
    <location>
        <begin position="203"/>
        <end position="359"/>
    </location>
</feature>
<evidence type="ECO:0000256" key="1">
    <source>
        <dbReference type="ARBA" id="ARBA00022801"/>
    </source>
</evidence>
<keyword evidence="1" id="KW-0378">Hydrolase</keyword>
<dbReference type="EMBL" id="BMAC01000165">
    <property type="protein sequence ID" value="GFP88231.1"/>
    <property type="molecule type" value="Genomic_DNA"/>
</dbReference>
<accession>A0A830C1Q6</accession>
<dbReference type="InterPro" id="IPR002921">
    <property type="entry name" value="Fungal_lipase-type"/>
</dbReference>
<sequence length="478" mass="54317">MTSSCNKSFCSNYMVLNPEEASLIELVKILFSSDVGKRKFVDCPDDGASEPLFWRRWIIFVSVLVQKLLKIMSKPMADFGSGVEHWLNLLSGNGGFFGLILNSLGGKIVYPDETSASYLSFTGNVDKRVELDNNIGYGDCRYYAALSVMAAKASYENHQYIHSIVNNHWEMDFLGSFDFWNDYQDKATTQALILQDKKDVITVAFRGTETFDADAWSSDVDISWYELPVAGKIHGGFLKALGLQKSQGWPQEQARDKPVTAYYAIRELLMERLRKNDKAKFILTGHSLGGALAVLFPAVLSLHQESLLLDRLEGVYTFGQPRVGDDKFKEYMERIIAKHGIRYYRFVYGNDVVPRLPYDDSTLMFKHFGTCVYYNSFYQGQVVDEEPNKNYFSILWLMPKIINACWELIRSFTICYTKGADYREGGLLRVLRVMGLLVAGIPAHMPQDYVNATRLGEPDVFLPILGSNDDQINILKMQ</sequence>
<organism evidence="3 4">
    <name type="scientific">Phtheirospermum japonicum</name>
    <dbReference type="NCBI Taxonomy" id="374723"/>
    <lineage>
        <taxon>Eukaryota</taxon>
        <taxon>Viridiplantae</taxon>
        <taxon>Streptophyta</taxon>
        <taxon>Embryophyta</taxon>
        <taxon>Tracheophyta</taxon>
        <taxon>Spermatophyta</taxon>
        <taxon>Magnoliopsida</taxon>
        <taxon>eudicotyledons</taxon>
        <taxon>Gunneridae</taxon>
        <taxon>Pentapetalae</taxon>
        <taxon>asterids</taxon>
        <taxon>lamiids</taxon>
        <taxon>Lamiales</taxon>
        <taxon>Orobanchaceae</taxon>
        <taxon>Orobanchaceae incertae sedis</taxon>
        <taxon>Phtheirospermum</taxon>
    </lineage>
</organism>
<dbReference type="Proteomes" id="UP000653305">
    <property type="component" value="Unassembled WGS sequence"/>
</dbReference>
<dbReference type="Gene3D" id="3.40.50.1820">
    <property type="entry name" value="alpha/beta hydrolase"/>
    <property type="match status" value="1"/>
</dbReference>
<gene>
    <name evidence="3" type="ORF">PHJA_000966800</name>
</gene>
<comment type="caution">
    <text evidence="3">The sequence shown here is derived from an EMBL/GenBank/DDBJ whole genome shotgun (WGS) entry which is preliminary data.</text>
</comment>
<dbReference type="GO" id="GO:0004806">
    <property type="term" value="F:triacylglycerol lipase activity"/>
    <property type="evidence" value="ECO:0007669"/>
    <property type="project" value="InterPro"/>
</dbReference>
<keyword evidence="4" id="KW-1185">Reference proteome</keyword>
<proteinExistence type="predicted"/>
<evidence type="ECO:0000259" key="2">
    <source>
        <dbReference type="Pfam" id="PF01764"/>
    </source>
</evidence>
<dbReference type="InterPro" id="IPR029058">
    <property type="entry name" value="AB_hydrolase_fold"/>
</dbReference>
<dbReference type="InterPro" id="IPR044819">
    <property type="entry name" value="OBL-like"/>
</dbReference>
<dbReference type="Pfam" id="PF01764">
    <property type="entry name" value="Lipase_3"/>
    <property type="match status" value="1"/>
</dbReference>
<dbReference type="CDD" id="cd00519">
    <property type="entry name" value="Lipase_3"/>
    <property type="match status" value="1"/>
</dbReference>
<evidence type="ECO:0000313" key="3">
    <source>
        <dbReference type="EMBL" id="GFP88231.1"/>
    </source>
</evidence>
<reference evidence="3" key="1">
    <citation type="submission" date="2020-07" db="EMBL/GenBank/DDBJ databases">
        <title>Ethylene signaling mediates host invasion by parasitic plants.</title>
        <authorList>
            <person name="Yoshida S."/>
        </authorList>
    </citation>
    <scope>NUCLEOTIDE SEQUENCE</scope>
    <source>
        <strain evidence="3">Okayama</strain>
    </source>
</reference>
<name>A0A830C1Q6_9LAMI</name>
<dbReference type="OrthoDB" id="438440at2759"/>
<dbReference type="PANTHER" id="PTHR46086">
    <property type="entry name" value="ALPHA/BETA-HYDROLASES SUPERFAMILY PROTEIN"/>
    <property type="match status" value="1"/>
</dbReference>
<dbReference type="SUPFAM" id="SSF53474">
    <property type="entry name" value="alpha/beta-Hydrolases"/>
    <property type="match status" value="1"/>
</dbReference>
<dbReference type="PANTHER" id="PTHR46086:SF28">
    <property type="entry name" value="FUNGAL LIPASE-LIKE DOMAIN-CONTAINING PROTEIN"/>
    <property type="match status" value="1"/>
</dbReference>